<dbReference type="AlphaFoldDB" id="A0A0B3S5L7"/>
<dbReference type="STRING" id="561184.SAMN05216376_11799"/>
<evidence type="ECO:0000313" key="2">
    <source>
        <dbReference type="Proteomes" id="UP000030960"/>
    </source>
</evidence>
<dbReference type="GeneID" id="66503510"/>
<proteinExistence type="predicted"/>
<dbReference type="EMBL" id="JSUQ01000003">
    <property type="protein sequence ID" value="KHQ54293.1"/>
    <property type="molecule type" value="Genomic_DNA"/>
</dbReference>
<reference evidence="1 2" key="1">
    <citation type="submission" date="2014-10" db="EMBL/GenBank/DDBJ databases">
        <title>Genome sequence of Ponticoccus sp. strain UMTAT08 isolated from clonal culture of toxic dinoflagellate Alexandrium tamiyavanichii.</title>
        <authorList>
            <person name="Gan H.Y."/>
            <person name="Muhd D.-D."/>
            <person name="Mohd Noor M.E."/>
            <person name="Yeong Y.S."/>
            <person name="Usup G."/>
        </authorList>
    </citation>
    <scope>NUCLEOTIDE SEQUENCE [LARGE SCALE GENOMIC DNA]</scope>
    <source>
        <strain evidence="1 2">UMTAT08</strain>
    </source>
</reference>
<organism evidence="1 2">
    <name type="scientific">Mameliella alba</name>
    <dbReference type="NCBI Taxonomy" id="561184"/>
    <lineage>
        <taxon>Bacteria</taxon>
        <taxon>Pseudomonadati</taxon>
        <taxon>Pseudomonadota</taxon>
        <taxon>Alphaproteobacteria</taxon>
        <taxon>Rhodobacterales</taxon>
        <taxon>Roseobacteraceae</taxon>
        <taxon>Mameliella</taxon>
    </lineage>
</organism>
<dbReference type="PROSITE" id="PS51257">
    <property type="entry name" value="PROKAR_LIPOPROTEIN"/>
    <property type="match status" value="1"/>
</dbReference>
<keyword evidence="2" id="KW-1185">Reference proteome</keyword>
<comment type="caution">
    <text evidence="1">The sequence shown here is derived from an EMBL/GenBank/DDBJ whole genome shotgun (WGS) entry which is preliminary data.</text>
</comment>
<evidence type="ECO:0000313" key="1">
    <source>
        <dbReference type="EMBL" id="KHQ54293.1"/>
    </source>
</evidence>
<name>A0A0B3S5L7_9RHOB</name>
<sequence>MTFRIRISAACVAALALGACNSATTSPEPVAKPQVSAKKTARENRKANNEIWASRSPIKINGVTYSVAVAPEKAYALVGWDSSAKTINLVDLEAAASRISGCKAKDESILSFLSGPQNTPIKTEILNKNKFLRVSLSC</sequence>
<accession>A0A0B3S5L7</accession>
<gene>
    <name evidence="1" type="ORF">OA50_00885</name>
</gene>
<dbReference type="Proteomes" id="UP000030960">
    <property type="component" value="Unassembled WGS sequence"/>
</dbReference>
<protein>
    <submittedName>
        <fullName evidence="1">Uncharacterized protein</fullName>
    </submittedName>
</protein>
<dbReference type="RefSeq" id="WP_043137866.1">
    <property type="nucleotide sequence ID" value="NZ_AP022337.1"/>
</dbReference>
<dbReference type="OrthoDB" id="10002796at2"/>